<protein>
    <submittedName>
        <fullName evidence="1">Uncharacterized protein</fullName>
    </submittedName>
</protein>
<organism evidence="1 2">
    <name type="scientific">Nonomuraea africana</name>
    <dbReference type="NCBI Taxonomy" id="46171"/>
    <lineage>
        <taxon>Bacteria</taxon>
        <taxon>Bacillati</taxon>
        <taxon>Actinomycetota</taxon>
        <taxon>Actinomycetes</taxon>
        <taxon>Streptosporangiales</taxon>
        <taxon>Streptosporangiaceae</taxon>
        <taxon>Nonomuraea</taxon>
    </lineage>
</organism>
<dbReference type="Proteomes" id="UP000661607">
    <property type="component" value="Unassembled WGS sequence"/>
</dbReference>
<comment type="caution">
    <text evidence="1">The sequence shown here is derived from an EMBL/GenBank/DDBJ whole genome shotgun (WGS) entry which is preliminary data.</text>
</comment>
<reference evidence="1 2" key="1">
    <citation type="submission" date="2020-10" db="EMBL/GenBank/DDBJ databases">
        <title>Sequencing the genomes of 1000 actinobacteria strains.</title>
        <authorList>
            <person name="Klenk H.-P."/>
        </authorList>
    </citation>
    <scope>NUCLEOTIDE SEQUENCE [LARGE SCALE GENOMIC DNA]</scope>
    <source>
        <strain evidence="1 2">DSM 43748</strain>
    </source>
</reference>
<dbReference type="RefSeq" id="WP_225958514.1">
    <property type="nucleotide sequence ID" value="NZ_BAAASY010000017.1"/>
</dbReference>
<evidence type="ECO:0000313" key="2">
    <source>
        <dbReference type="Proteomes" id="UP000661607"/>
    </source>
</evidence>
<evidence type="ECO:0000313" key="1">
    <source>
        <dbReference type="EMBL" id="MBE1558975.1"/>
    </source>
</evidence>
<accession>A0ABR9KAW0</accession>
<keyword evidence="2" id="KW-1185">Reference proteome</keyword>
<proteinExistence type="predicted"/>
<dbReference type="EMBL" id="JADBEF010000001">
    <property type="protein sequence ID" value="MBE1558975.1"/>
    <property type="molecule type" value="Genomic_DNA"/>
</dbReference>
<gene>
    <name evidence="1" type="ORF">H4W81_001754</name>
</gene>
<sequence length="50" mass="5558">MISSLLTCGASGRRSHSWQAGYGKVMTGRIHYGDENGKTWYRFATVSFEG</sequence>
<name>A0ABR9KAW0_9ACTN</name>